<accession>A0A820ENB3</accession>
<proteinExistence type="predicted"/>
<comment type="caution">
    <text evidence="2">The sequence shown here is derived from an EMBL/GenBank/DDBJ whole genome shotgun (WGS) entry which is preliminary data.</text>
</comment>
<reference evidence="2" key="1">
    <citation type="submission" date="2021-02" db="EMBL/GenBank/DDBJ databases">
        <authorList>
            <person name="Nowell W R."/>
        </authorList>
    </citation>
    <scope>NUCLEOTIDE SEQUENCE</scope>
</reference>
<organism evidence="2 3">
    <name type="scientific">Adineta steineri</name>
    <dbReference type="NCBI Taxonomy" id="433720"/>
    <lineage>
        <taxon>Eukaryota</taxon>
        <taxon>Metazoa</taxon>
        <taxon>Spiralia</taxon>
        <taxon>Gnathifera</taxon>
        <taxon>Rotifera</taxon>
        <taxon>Eurotatoria</taxon>
        <taxon>Bdelloidea</taxon>
        <taxon>Adinetida</taxon>
        <taxon>Adinetidae</taxon>
        <taxon>Adineta</taxon>
    </lineage>
</organism>
<feature type="compositionally biased region" description="Low complexity" evidence="1">
    <location>
        <begin position="68"/>
        <end position="92"/>
    </location>
</feature>
<dbReference type="Proteomes" id="UP000663881">
    <property type="component" value="Unassembled WGS sequence"/>
</dbReference>
<dbReference type="AlphaFoldDB" id="A0A820ENB3"/>
<sequence>MTYSSTDSSLAQLIIKHKMLCAAQCAYEYPDCNTAVYDSSVVPQCLLFSAPLTQLQLALQRLRRRQLQQHPQPQPQQQLRQLQHQQHQLLQQ</sequence>
<evidence type="ECO:0000313" key="2">
    <source>
        <dbReference type="EMBL" id="CAF4248921.1"/>
    </source>
</evidence>
<feature type="non-terminal residue" evidence="2">
    <location>
        <position position="1"/>
    </location>
</feature>
<gene>
    <name evidence="2" type="ORF">OKA104_LOCUS43493</name>
</gene>
<protein>
    <submittedName>
        <fullName evidence="2">Uncharacterized protein</fullName>
    </submittedName>
</protein>
<evidence type="ECO:0000313" key="3">
    <source>
        <dbReference type="Proteomes" id="UP000663881"/>
    </source>
</evidence>
<feature type="region of interest" description="Disordered" evidence="1">
    <location>
        <begin position="66"/>
        <end position="92"/>
    </location>
</feature>
<name>A0A820ENB3_9BILA</name>
<dbReference type="EMBL" id="CAJOAY010012245">
    <property type="protein sequence ID" value="CAF4248921.1"/>
    <property type="molecule type" value="Genomic_DNA"/>
</dbReference>
<evidence type="ECO:0000256" key="1">
    <source>
        <dbReference type="SAM" id="MobiDB-lite"/>
    </source>
</evidence>